<protein>
    <submittedName>
        <fullName evidence="2">Uncharacterized protein</fullName>
    </submittedName>
</protein>
<accession>A0ABS2ZDX5</accession>
<evidence type="ECO:0000313" key="3">
    <source>
        <dbReference type="Proteomes" id="UP001319060"/>
    </source>
</evidence>
<reference evidence="2 3" key="1">
    <citation type="submission" date="2021-01" db="EMBL/GenBank/DDBJ databases">
        <title>Genome Sequencing of Type Strains.</title>
        <authorList>
            <person name="Lemaire J.F."/>
            <person name="Inderbitzin P."/>
            <person name="Collins S.B."/>
            <person name="Wespe N."/>
            <person name="Knight-Connoni V."/>
        </authorList>
    </citation>
    <scope>NUCLEOTIDE SEQUENCE [LARGE SCALE GENOMIC DNA]</scope>
    <source>
        <strain evidence="2 3">DSM 14730</strain>
    </source>
</reference>
<gene>
    <name evidence="2" type="ORF">JYA64_05950</name>
</gene>
<organism evidence="2 3">
    <name type="scientific">Fictibacillus barbaricus</name>
    <dbReference type="NCBI Taxonomy" id="182136"/>
    <lineage>
        <taxon>Bacteria</taxon>
        <taxon>Bacillati</taxon>
        <taxon>Bacillota</taxon>
        <taxon>Bacilli</taxon>
        <taxon>Bacillales</taxon>
        <taxon>Fictibacillaceae</taxon>
        <taxon>Fictibacillus</taxon>
    </lineage>
</organism>
<keyword evidence="1" id="KW-0472">Membrane</keyword>
<sequence length="196" mass="23281">MRKTKVLPIFIGFIVLYLIINWFFPFSPISFNKEVNYNADNVIIGEYKADIKKLKNHYEPLLIKETNNKSIEDLTTYDIQYILKIHEQSWLTNKGSTAITKNTLGNMLLYVKEAREIILLLAFEETYTPNTKIYLKMLLDQTYKLEEEIKDLQLLSNLHSRSTLERQLRNLHVSYISNFQHLTSFYEEYLRSKKEA</sequence>
<evidence type="ECO:0000256" key="1">
    <source>
        <dbReference type="SAM" id="Phobius"/>
    </source>
</evidence>
<proteinExistence type="predicted"/>
<feature type="transmembrane region" description="Helical" evidence="1">
    <location>
        <begin position="7"/>
        <end position="24"/>
    </location>
</feature>
<evidence type="ECO:0000313" key="2">
    <source>
        <dbReference type="EMBL" id="MBN3544826.1"/>
    </source>
</evidence>
<keyword evidence="1" id="KW-0812">Transmembrane</keyword>
<name>A0ABS2ZDX5_9BACL</name>
<comment type="caution">
    <text evidence="2">The sequence shown here is derived from an EMBL/GenBank/DDBJ whole genome shotgun (WGS) entry which is preliminary data.</text>
</comment>
<dbReference type="RefSeq" id="WP_188403514.1">
    <property type="nucleotide sequence ID" value="NZ_BMCE01000002.1"/>
</dbReference>
<keyword evidence="1" id="KW-1133">Transmembrane helix</keyword>
<keyword evidence="3" id="KW-1185">Reference proteome</keyword>
<dbReference type="EMBL" id="JAFHKS010000042">
    <property type="protein sequence ID" value="MBN3544826.1"/>
    <property type="molecule type" value="Genomic_DNA"/>
</dbReference>
<dbReference type="Proteomes" id="UP001319060">
    <property type="component" value="Unassembled WGS sequence"/>
</dbReference>